<dbReference type="GO" id="GO:0005978">
    <property type="term" value="P:glycogen biosynthetic process"/>
    <property type="evidence" value="ECO:0007669"/>
    <property type="project" value="UniProtKB-UniPathway"/>
</dbReference>
<dbReference type="KEGG" id="sapo:SAPIO_CDS4200"/>
<protein>
    <recommendedName>
        <fullName evidence="7">Glycogen [starch] synthase</fullName>
        <ecNumber evidence="7">2.4.1.11</ecNumber>
    </recommendedName>
</protein>
<dbReference type="OrthoDB" id="6335297at2759"/>
<dbReference type="InterPro" id="IPR008631">
    <property type="entry name" value="Glycogen_synth"/>
</dbReference>
<dbReference type="UniPathway" id="UPA00164"/>
<reference evidence="8 9" key="1">
    <citation type="journal article" date="2014" name="Genome Announc.">
        <title>Draft genome sequence of the pathogenic fungus Scedosporium apiospermum.</title>
        <authorList>
            <person name="Vandeputte P."/>
            <person name="Ghamrawi S."/>
            <person name="Rechenmann M."/>
            <person name="Iltis A."/>
            <person name="Giraud S."/>
            <person name="Fleury M."/>
            <person name="Thornton C."/>
            <person name="Delhaes L."/>
            <person name="Meyer W."/>
            <person name="Papon N."/>
            <person name="Bouchara J.P."/>
        </authorList>
    </citation>
    <scope>NUCLEOTIDE SEQUENCE [LARGE SCALE GENOMIC DNA]</scope>
    <source>
        <strain evidence="8 9">IHEM 14462</strain>
    </source>
</reference>
<dbReference type="HOGENOM" id="CLU_300740_0_0_1"/>
<dbReference type="GO" id="GO:0004373">
    <property type="term" value="F:alpha-1,4-glucan glucosyltransferase (UDP-glucose donor) activity"/>
    <property type="evidence" value="ECO:0007669"/>
    <property type="project" value="UniProtKB-EC"/>
</dbReference>
<evidence type="ECO:0000256" key="3">
    <source>
        <dbReference type="ARBA" id="ARBA00022676"/>
    </source>
</evidence>
<dbReference type="AlphaFoldDB" id="A0A084G9H2"/>
<comment type="catalytic activity">
    <reaction evidence="6">
        <text>[(1-&gt;4)-alpha-D-glucosyl](n) + UDP-alpha-D-glucose = [(1-&gt;4)-alpha-D-glucosyl](n+1) + UDP + H(+)</text>
        <dbReference type="Rhea" id="RHEA:18549"/>
        <dbReference type="Rhea" id="RHEA-COMP:9584"/>
        <dbReference type="Rhea" id="RHEA-COMP:9587"/>
        <dbReference type="ChEBI" id="CHEBI:15378"/>
        <dbReference type="ChEBI" id="CHEBI:15444"/>
        <dbReference type="ChEBI" id="CHEBI:58223"/>
        <dbReference type="ChEBI" id="CHEBI:58885"/>
        <dbReference type="EC" id="2.4.1.11"/>
    </reaction>
    <physiologicalReaction direction="left-to-right" evidence="6">
        <dbReference type="Rhea" id="RHEA:18550"/>
    </physiologicalReaction>
</comment>
<keyword evidence="5 7" id="KW-0320">Glycogen biosynthesis</keyword>
<dbReference type="VEuPathDB" id="FungiDB:SAPIO_CDS4200"/>
<dbReference type="EC" id="2.4.1.11" evidence="7"/>
<name>A0A084G9H2_PSEDA</name>
<comment type="pathway">
    <text evidence="1 7">Glycan biosynthesis; glycogen biosynthesis.</text>
</comment>
<dbReference type="EMBL" id="JOWA01000090">
    <property type="protein sequence ID" value="KEZ43984.1"/>
    <property type="molecule type" value="Genomic_DNA"/>
</dbReference>
<dbReference type="PANTHER" id="PTHR10176:SF3">
    <property type="entry name" value="GLYCOGEN [STARCH] SYNTHASE"/>
    <property type="match status" value="1"/>
</dbReference>
<accession>A0A084G9H2</accession>
<evidence type="ECO:0000256" key="5">
    <source>
        <dbReference type="ARBA" id="ARBA00023056"/>
    </source>
</evidence>
<dbReference type="Gene3D" id="6.10.260.10">
    <property type="match status" value="1"/>
</dbReference>
<evidence type="ECO:0000256" key="1">
    <source>
        <dbReference type="ARBA" id="ARBA00004964"/>
    </source>
</evidence>
<keyword evidence="9" id="KW-1185">Reference proteome</keyword>
<evidence type="ECO:0000256" key="6">
    <source>
        <dbReference type="ARBA" id="ARBA00047345"/>
    </source>
</evidence>
<gene>
    <name evidence="8" type="ORF">SAPIO_CDS4200</name>
</gene>
<comment type="function">
    <text evidence="7">Transfers the glycosyl residue from UDP-Glc to the non-reducing end of alpha-1,4-glucan.</text>
</comment>
<organism evidence="8 9">
    <name type="scientific">Pseudallescheria apiosperma</name>
    <name type="common">Scedosporium apiospermum</name>
    <dbReference type="NCBI Taxonomy" id="563466"/>
    <lineage>
        <taxon>Eukaryota</taxon>
        <taxon>Fungi</taxon>
        <taxon>Dikarya</taxon>
        <taxon>Ascomycota</taxon>
        <taxon>Pezizomycotina</taxon>
        <taxon>Sordariomycetes</taxon>
        <taxon>Hypocreomycetidae</taxon>
        <taxon>Microascales</taxon>
        <taxon>Microascaceae</taxon>
        <taxon>Scedosporium</taxon>
    </lineage>
</organism>
<evidence type="ECO:0000313" key="9">
    <source>
        <dbReference type="Proteomes" id="UP000028545"/>
    </source>
</evidence>
<dbReference type="RefSeq" id="XP_016643783.1">
    <property type="nucleotide sequence ID" value="XM_016786807.1"/>
</dbReference>
<sequence>MYAEEITDCGNSSRTVQDHVLFEFCSELGRQVGGIYTVLKSKAPYTKKEYGDRYTLVGPLVPQSASIEVEELKPPTPELSAAIEAMEKRGITTLYGRWLIEGSPRILLLDTGDVHEYLDQWKEDFARVADISSPFPEDDELINESILFGYLTSWFIEDFARYETQRVIITHFHEWPGGLALPLIKERRVDVTTIFTAHATVLGRQLSRKGIDWYDTFETLDIEEAARKIEHYHWHCLEKAAAQSCHLFTTVSQITSQESEFFLQRKPDAVLPNGLNIGQMTSANEAETLRRTSSKRKLQDFVRCHFYGHLDFDLEETRFFFLAGRYEFRNKGADIYIDALAGLNQRLQAEGSSTTIVAFIIMPAETTSILTETLKGKAVVKSLRDYLAEINRSISDKLFEKSLQWKEGDTIPTQLELITEQDNLELQRHLLQMQRVDLPQICTHNLADSDSDPILDRLKKVGLRNGPEDRVKVVFYPSFLNSSDPVLPMNYYEFIRGTDLGVFPSVYEPWGYTAAECVAMGIPSVTSNVSGFGLYVKELLGEHTSDYGVYIVDRRSQDYKNSVMKMTDFMHTYCEMTCRERTSQRHLTEDLGEILDWEHLNVEYIKARRAALQLGYPEQIPAEEEASSDEDELWSPALNFGSVNLSPSLWSFAKRYTPKSSSPRGSPAAKGQSTDWIASGSSPLQTLALAILETCRRAHEEIGDSWISQILFSFEDPETMLHTLTALPPKTLSKIRHLRIVGDTLMLSYDEDDVYYRLSSTLKLLPGLRLDVLTVLGLRVHTVSYETLDGLISNSCGWKELRYICHSSETLGFARYEHQSFSLEDQMCRYWRKPQPAHWQRVLDDRDGALSRPLVVIYRSTIPDSPGSVTNPTTRVRFEQKTSEDTQAPETFGIEIDKELMADGERGKEIMVLAKRGFGVDYEEKKNSPFLPSDICRDMPGKSWKEIHYECYERFREMYDDSISGSDEDDGVPVKMDSYENVDDYVWPPLHFIEE</sequence>
<dbReference type="Pfam" id="PF05693">
    <property type="entry name" value="Glycogen_syn"/>
    <property type="match status" value="1"/>
</dbReference>
<evidence type="ECO:0000256" key="4">
    <source>
        <dbReference type="ARBA" id="ARBA00022679"/>
    </source>
</evidence>
<dbReference type="Proteomes" id="UP000028545">
    <property type="component" value="Unassembled WGS sequence"/>
</dbReference>
<dbReference type="GeneID" id="27723272"/>
<evidence type="ECO:0000256" key="2">
    <source>
        <dbReference type="ARBA" id="ARBA00010686"/>
    </source>
</evidence>
<dbReference type="Gene3D" id="3.40.50.2000">
    <property type="entry name" value="Glycogen Phosphorylase B"/>
    <property type="match status" value="2"/>
</dbReference>
<dbReference type="PANTHER" id="PTHR10176">
    <property type="entry name" value="GLYCOGEN SYNTHASE"/>
    <property type="match status" value="1"/>
</dbReference>
<proteinExistence type="inferred from homology"/>
<evidence type="ECO:0000256" key="7">
    <source>
        <dbReference type="RuleBase" id="RU363104"/>
    </source>
</evidence>
<comment type="similarity">
    <text evidence="2 7">Belongs to the glycosyltransferase 3 family.</text>
</comment>
<dbReference type="SUPFAM" id="SSF53756">
    <property type="entry name" value="UDP-Glycosyltransferase/glycogen phosphorylase"/>
    <property type="match status" value="1"/>
</dbReference>
<keyword evidence="3 7" id="KW-0328">Glycosyltransferase</keyword>
<comment type="caution">
    <text evidence="8">The sequence shown here is derived from an EMBL/GenBank/DDBJ whole genome shotgun (WGS) entry which is preliminary data.</text>
</comment>
<evidence type="ECO:0000313" key="8">
    <source>
        <dbReference type="EMBL" id="KEZ43984.1"/>
    </source>
</evidence>
<keyword evidence="4 7" id="KW-0808">Transferase</keyword>
<dbReference type="GO" id="GO:0005737">
    <property type="term" value="C:cytoplasm"/>
    <property type="evidence" value="ECO:0007669"/>
    <property type="project" value="TreeGrafter"/>
</dbReference>